<reference evidence="2" key="1">
    <citation type="submission" date="2023-08" db="EMBL/GenBank/DDBJ databases">
        <title>Complete genome sequence of Mycoplasma seminis 2200.</title>
        <authorList>
            <person name="Spergser J."/>
        </authorList>
    </citation>
    <scope>NUCLEOTIDE SEQUENCE [LARGE SCALE GENOMIC DNA]</scope>
    <source>
        <strain evidence="2">2200</strain>
    </source>
</reference>
<accession>A0ABY9HBD5</accession>
<sequence>MKKLGIILDSFSGLYQEDAIKEGFEFIPLQVDIDNVVYQDGLVDKVEVLEKLKNATSFKSSSPRLEVINTIVKEASEKYDDVIYFGIHPALSSTSSHVRTVANDFPNVKVFENHWSGIQLVIAAKYALKLYNEGLNLFEIFTQLEVINKESATYLVPFDMKYMIQGGRLNGVKKFIMSKIKMLPILEYDVHGKVTPVFLKRTPQGAISKAIEKAAYFPEDASKYQFNYMHGIDAEINNEVEKQLAEYDIKLQHTQITSSVIAIHTGPEAFAITVMPKLELE</sequence>
<dbReference type="SUPFAM" id="SSF82549">
    <property type="entry name" value="DAK1/DegV-like"/>
    <property type="match status" value="1"/>
</dbReference>
<dbReference type="InterPro" id="IPR050270">
    <property type="entry name" value="DegV_domain_contain"/>
</dbReference>
<keyword evidence="1" id="KW-0446">Lipid-binding</keyword>
<dbReference type="RefSeq" id="WP_305938335.1">
    <property type="nucleotide sequence ID" value="NZ_CP132191.1"/>
</dbReference>
<dbReference type="Gene3D" id="3.40.50.10170">
    <property type="match status" value="1"/>
</dbReference>
<evidence type="ECO:0000313" key="3">
    <source>
        <dbReference type="Proteomes" id="UP001237011"/>
    </source>
</evidence>
<dbReference type="EMBL" id="CP132191">
    <property type="protein sequence ID" value="WLP85912.1"/>
    <property type="molecule type" value="Genomic_DNA"/>
</dbReference>
<dbReference type="InterPro" id="IPR003797">
    <property type="entry name" value="DegV"/>
</dbReference>
<dbReference type="Proteomes" id="UP001237011">
    <property type="component" value="Chromosome"/>
</dbReference>
<dbReference type="PANTHER" id="PTHR33434">
    <property type="entry name" value="DEGV DOMAIN-CONTAINING PROTEIN DR_1986-RELATED"/>
    <property type="match status" value="1"/>
</dbReference>
<dbReference type="InterPro" id="IPR043168">
    <property type="entry name" value="DegV_C"/>
</dbReference>
<dbReference type="Pfam" id="PF02645">
    <property type="entry name" value="DegV"/>
    <property type="match status" value="1"/>
</dbReference>
<keyword evidence="3" id="KW-1185">Reference proteome</keyword>
<evidence type="ECO:0000256" key="1">
    <source>
        <dbReference type="ARBA" id="ARBA00023121"/>
    </source>
</evidence>
<gene>
    <name evidence="2" type="ORF">Q8852_02080</name>
</gene>
<proteinExistence type="predicted"/>
<evidence type="ECO:0000313" key="2">
    <source>
        <dbReference type="EMBL" id="WLP85912.1"/>
    </source>
</evidence>
<dbReference type="PANTHER" id="PTHR33434:SF2">
    <property type="entry name" value="FATTY ACID-BINDING PROTEIN TM_1468"/>
    <property type="match status" value="1"/>
</dbReference>
<dbReference type="NCBIfam" id="TIGR00762">
    <property type="entry name" value="DegV"/>
    <property type="match status" value="1"/>
</dbReference>
<organism evidence="2 3">
    <name type="scientific">Mycoplasma seminis</name>
    <dbReference type="NCBI Taxonomy" id="512749"/>
    <lineage>
        <taxon>Bacteria</taxon>
        <taxon>Bacillati</taxon>
        <taxon>Mycoplasmatota</taxon>
        <taxon>Mollicutes</taxon>
        <taxon>Mycoplasmataceae</taxon>
        <taxon>Mycoplasma</taxon>
    </lineage>
</organism>
<name>A0ABY9HBD5_9MOLU</name>
<protein>
    <submittedName>
        <fullName evidence="2">DegV family protein</fullName>
    </submittedName>
</protein>
<dbReference type="PROSITE" id="PS51482">
    <property type="entry name" value="DEGV"/>
    <property type="match status" value="1"/>
</dbReference>
<dbReference type="Gene3D" id="3.30.1180.10">
    <property type="match status" value="1"/>
</dbReference>